<evidence type="ECO:0000256" key="2">
    <source>
        <dbReference type="ARBA" id="ARBA00011738"/>
    </source>
</evidence>
<keyword evidence="4" id="KW-0479">Metal-binding</keyword>
<dbReference type="PROSITE" id="PS01266">
    <property type="entry name" value="ADENYLOSUCCIN_SYN_1"/>
    <property type="match status" value="1"/>
</dbReference>
<dbReference type="Gene3D" id="1.10.300.10">
    <property type="entry name" value="Adenylosuccinate Synthetase, subunit A, domain 2"/>
    <property type="match status" value="1"/>
</dbReference>
<dbReference type="GO" id="GO:0044208">
    <property type="term" value="P:'de novo' AMP biosynthetic process"/>
    <property type="evidence" value="ECO:0007669"/>
    <property type="project" value="TreeGrafter"/>
</dbReference>
<dbReference type="SMART" id="SM00788">
    <property type="entry name" value="Adenylsucc_synt"/>
    <property type="match status" value="1"/>
</dbReference>
<dbReference type="EMBL" id="UINC01006322">
    <property type="protein sequence ID" value="SVA26844.1"/>
    <property type="molecule type" value="Genomic_DNA"/>
</dbReference>
<evidence type="ECO:0008006" key="10">
    <source>
        <dbReference type="Google" id="ProtNLM"/>
    </source>
</evidence>
<evidence type="ECO:0000256" key="1">
    <source>
        <dbReference type="ARBA" id="ARBA00001946"/>
    </source>
</evidence>
<dbReference type="AlphaFoldDB" id="A0A381UFT2"/>
<dbReference type="InterPro" id="IPR042111">
    <property type="entry name" value="Adenylosuccinate_synth_dom3"/>
</dbReference>
<dbReference type="PANTHER" id="PTHR11846">
    <property type="entry name" value="ADENYLOSUCCINATE SYNTHETASE"/>
    <property type="match status" value="1"/>
</dbReference>
<comment type="subunit">
    <text evidence="2">Homodimer.</text>
</comment>
<proteinExistence type="inferred from homology"/>
<keyword evidence="6" id="KW-0658">Purine biosynthesis</keyword>
<sequence>MPAYAILGAQWGDEGKGKIIDYLSRRADIVARFSGGNNAGHTVINDLGDFSLHLVPCGIFSDGVMNVIGNGVVVDPDVLIEEMETLKQGGIDVSRSLMVSERAHLIMPYHVMLDTLAERERGDFAIGTTGKGIGPAYSDKTSRTGIRAADLLDLEGLRHRLEEVLPFVNRVLTKVYEVDSVSIDYILDKSRMWKDFLGPLIKPVGRYVNEVLDSGGTVVLEGAQGILLDLDHGTYPFVTSSSPTIGGASTGLAIQPKQITNVLGIFKAYNTRVGSGPFPTELLDDVGEGIRTIAKEFGTTTGRARRVGWFDGVLASYSNRINGYTSAVITRLDVLDHLDSLNICVGYKLDGDILDEPPGGVAALEKCSPVYETLDGWDVPTAGISNISELPTNARIYVDRLEELIGCPVDIISTGPHRDHTIMVRDILIS</sequence>
<evidence type="ECO:0000256" key="3">
    <source>
        <dbReference type="ARBA" id="ARBA00022598"/>
    </source>
</evidence>
<evidence type="ECO:0000313" key="9">
    <source>
        <dbReference type="EMBL" id="SVA26844.1"/>
    </source>
</evidence>
<dbReference type="InterPro" id="IPR042109">
    <property type="entry name" value="Adenylosuccinate_synth_dom1"/>
</dbReference>
<dbReference type="FunFam" id="1.10.300.10:FF:000001">
    <property type="entry name" value="Adenylosuccinate synthetase"/>
    <property type="match status" value="1"/>
</dbReference>
<comment type="cofactor">
    <cofactor evidence="1">
        <name>Mg(2+)</name>
        <dbReference type="ChEBI" id="CHEBI:18420"/>
    </cofactor>
</comment>
<dbReference type="InterPro" id="IPR018220">
    <property type="entry name" value="Adenylosuccin_syn_GTP-bd"/>
</dbReference>
<dbReference type="CDD" id="cd03108">
    <property type="entry name" value="AdSS"/>
    <property type="match status" value="1"/>
</dbReference>
<reference evidence="9" key="1">
    <citation type="submission" date="2018-05" db="EMBL/GenBank/DDBJ databases">
        <authorList>
            <person name="Lanie J.A."/>
            <person name="Ng W.-L."/>
            <person name="Kazmierczak K.M."/>
            <person name="Andrzejewski T.M."/>
            <person name="Davidsen T.M."/>
            <person name="Wayne K.J."/>
            <person name="Tettelin H."/>
            <person name="Glass J.I."/>
            <person name="Rusch D."/>
            <person name="Podicherti R."/>
            <person name="Tsui H.-C.T."/>
            <person name="Winkler M.E."/>
        </authorList>
    </citation>
    <scope>NUCLEOTIDE SEQUENCE</scope>
</reference>
<dbReference type="HAMAP" id="MF_00011">
    <property type="entry name" value="Adenylosucc_synth"/>
    <property type="match status" value="1"/>
</dbReference>
<dbReference type="Pfam" id="PF00709">
    <property type="entry name" value="Adenylsucc_synt"/>
    <property type="match status" value="1"/>
</dbReference>
<accession>A0A381UFT2</accession>
<dbReference type="PROSITE" id="PS00513">
    <property type="entry name" value="ADENYLOSUCCIN_SYN_2"/>
    <property type="match status" value="1"/>
</dbReference>
<dbReference type="InterPro" id="IPR042110">
    <property type="entry name" value="Adenylosuccinate_synth_dom2"/>
</dbReference>
<dbReference type="GO" id="GO:0005737">
    <property type="term" value="C:cytoplasm"/>
    <property type="evidence" value="ECO:0007669"/>
    <property type="project" value="TreeGrafter"/>
</dbReference>
<dbReference type="Gene3D" id="3.90.170.10">
    <property type="entry name" value="Adenylosuccinate Synthetase, subunit A, domain 3"/>
    <property type="match status" value="1"/>
</dbReference>
<keyword evidence="5" id="KW-0547">Nucleotide-binding</keyword>
<dbReference type="GO" id="GO:0046872">
    <property type="term" value="F:metal ion binding"/>
    <property type="evidence" value="ECO:0007669"/>
    <property type="project" value="UniProtKB-KW"/>
</dbReference>
<dbReference type="NCBIfam" id="TIGR00184">
    <property type="entry name" value="purA"/>
    <property type="match status" value="1"/>
</dbReference>
<gene>
    <name evidence="9" type="ORF">METZ01_LOCUS79698</name>
</gene>
<evidence type="ECO:0000256" key="5">
    <source>
        <dbReference type="ARBA" id="ARBA00022741"/>
    </source>
</evidence>
<dbReference type="NCBIfam" id="NF002223">
    <property type="entry name" value="PRK01117.1"/>
    <property type="match status" value="1"/>
</dbReference>
<keyword evidence="8" id="KW-0342">GTP-binding</keyword>
<dbReference type="InterPro" id="IPR033128">
    <property type="entry name" value="Adenylosuccin_syn_Lys_AS"/>
</dbReference>
<dbReference type="SUPFAM" id="SSF52540">
    <property type="entry name" value="P-loop containing nucleoside triphosphate hydrolases"/>
    <property type="match status" value="1"/>
</dbReference>
<evidence type="ECO:0000256" key="6">
    <source>
        <dbReference type="ARBA" id="ARBA00022755"/>
    </source>
</evidence>
<dbReference type="GO" id="GO:0004019">
    <property type="term" value="F:adenylosuccinate synthase activity"/>
    <property type="evidence" value="ECO:0007669"/>
    <property type="project" value="InterPro"/>
</dbReference>
<evidence type="ECO:0000256" key="7">
    <source>
        <dbReference type="ARBA" id="ARBA00022842"/>
    </source>
</evidence>
<organism evidence="9">
    <name type="scientific">marine metagenome</name>
    <dbReference type="NCBI Taxonomy" id="408172"/>
    <lineage>
        <taxon>unclassified sequences</taxon>
        <taxon>metagenomes</taxon>
        <taxon>ecological metagenomes</taxon>
    </lineage>
</organism>
<dbReference type="GO" id="GO:0005525">
    <property type="term" value="F:GTP binding"/>
    <property type="evidence" value="ECO:0007669"/>
    <property type="project" value="UniProtKB-KW"/>
</dbReference>
<evidence type="ECO:0000256" key="4">
    <source>
        <dbReference type="ARBA" id="ARBA00022723"/>
    </source>
</evidence>
<dbReference type="PANTHER" id="PTHR11846:SF0">
    <property type="entry name" value="ADENYLOSUCCINATE SYNTHETASE"/>
    <property type="match status" value="1"/>
</dbReference>
<dbReference type="FunFam" id="3.90.170.10:FF:000001">
    <property type="entry name" value="Adenylosuccinate synthetase"/>
    <property type="match status" value="1"/>
</dbReference>
<protein>
    <recommendedName>
        <fullName evidence="10">Adenylosuccinate synthetase</fullName>
    </recommendedName>
</protein>
<keyword evidence="7" id="KW-0460">Magnesium</keyword>
<name>A0A381UFT2_9ZZZZ</name>
<dbReference type="Gene3D" id="3.40.440.10">
    <property type="entry name" value="Adenylosuccinate Synthetase, subunit A, domain 1"/>
    <property type="match status" value="1"/>
</dbReference>
<keyword evidence="3" id="KW-0436">Ligase</keyword>
<dbReference type="GO" id="GO:0046040">
    <property type="term" value="P:IMP metabolic process"/>
    <property type="evidence" value="ECO:0007669"/>
    <property type="project" value="TreeGrafter"/>
</dbReference>
<dbReference type="InterPro" id="IPR027417">
    <property type="entry name" value="P-loop_NTPase"/>
</dbReference>
<evidence type="ECO:0000256" key="8">
    <source>
        <dbReference type="ARBA" id="ARBA00023134"/>
    </source>
</evidence>
<dbReference type="InterPro" id="IPR001114">
    <property type="entry name" value="Adenylosuccinate_synthetase"/>
</dbReference>